<evidence type="ECO:0000256" key="2">
    <source>
        <dbReference type="ARBA" id="ARBA00023006"/>
    </source>
</evidence>
<dbReference type="GeneID" id="100901066"/>
<feature type="compositionally biased region" description="Basic residues" evidence="3">
    <location>
        <begin position="1"/>
        <end position="15"/>
    </location>
</feature>
<gene>
    <name evidence="7" type="primary">LOC100901066</name>
</gene>
<name>A0AAJ7WIC3_9ACAR</name>
<protein>
    <submittedName>
        <fullName evidence="7">Ectopic P granules protein 5 homolog</fullName>
    </submittedName>
</protein>
<proteinExistence type="inferred from homology"/>
<dbReference type="InterPro" id="IPR051436">
    <property type="entry name" value="Autophagy-related_EPG5"/>
</dbReference>
<dbReference type="CTD" id="57724"/>
<dbReference type="InterPro" id="IPR059030">
    <property type="entry name" value="TPR_Epg5_mid"/>
</dbReference>
<feature type="region of interest" description="Disordered" evidence="3">
    <location>
        <begin position="1"/>
        <end position="94"/>
    </location>
</feature>
<dbReference type="Pfam" id="PF26573">
    <property type="entry name" value="TPR_Epg5_2"/>
    <property type="match status" value="1"/>
</dbReference>
<dbReference type="Pfam" id="PF26103">
    <property type="entry name" value="TPR_Epg5"/>
    <property type="match status" value="1"/>
</dbReference>
<sequence>MEAVRKKNKSKRKATQAKADDRTTHDLLSKLPAVPQDDVLGTADSSEMENEGRFPEVESVQHRLAEEENSGSESLADEREASIPEAGETRDNECLSMNAECVRIDDTATLPSAVDHEQDDNQNMDNEDVQSPEPERADDRQQVLSPAICNEILQQVPAAPLEEHDDIIENGTHLYPSLDSFPAGAQILCNAPPCEDPMPEQELPSEIVTPSAPLLSGDLPSPGEAPLELPPLKEINLSQRKALTRVYPEVDFEEIRVLPMTEADIMRINQGVLLHQKDRLEDTFIDMYSESRFPEHELYKLLTLYYAERSALSKCSQKIDEIVERTKELEAKVWSMGRGQVSAYDRCGDNTSIEKSHEYEISTYEKHQAQQLNHELRVLEEVLRGEYATKNHSAQVLKTQVEQLVNKRLIPFRAIPKNDPVPKIVIIIHCSGKFRALLYVSSGKHQWGREQEEAKETLREMISILFCFVRKPFDDSAYVKQIRHWLKSSVAVLLRMASLEDHFFIASHVLRCPRGINKWATDMVHIPPVDSWSGSQDWSSYDFKPGVVFDYAMLVLSLICNPIKDRENFLSALKAISEETPSDSWCILDSDGENDLTMESLYLDWDESDVVELLHQIPFGDIFKYMLLVDTVYDSERANEEQILKLISFSTHLVNILHQGLRTYHHVRYRDLTKRISRLIRHCVEYLSDHWEAFLADKPQTNGLIVIQVEYDQFLLRAVNSIFYSESLGAWQFMAALPYKNVSHGIMWQLLWLLHNNYREDVQLVDMRVHEIAKQLQNNNKLEEKIDQMDEDEVYYLLTTFTNMAISREIANRAFIHTVVVEVFNISYIHVRLRQTYCKTGRELLSGLVSKHPFVMSVLLDQIHQHIEKVGNMACYLFSDFDISAWVPEDEDLSILKEFLVDSALTSPQNALARQILLNMNYGYDEKNRQLFLPEHYHQKVSLILLGAYEAHYLPFDKTGYAYKQFKYISDYALGTKQAATPDGFIQYLWDIMFRLHLHVFDYPHPAQWRLITDDDPPIGIAHSLENTDGLEILRKGVLEGMPPALYIALMICSVGHYREDIAGRGIQFVVELTLKEQFTAAVEAISRVSTVFISKPDLLVTNHRFLGAIETIIQADNTYASMVKNLVETTFPGDVLGQLARAIVLQVRKAKAWSLQSKCLLMWLKVLVSLPEMSIKKGSKAKARDSILFLLDALVQLAYSEVGCIEDVFSFLQESVANVAPSSSSSASMVRSVISYVGWGSGSSWPILVPLPSTKFSWFAWAGLVAESRVEQNKEPWRYLLKEMTTNSKLKVENALKIVSGYVKNTPSQEFLLIYRWAQQGIDTEMDHPALPLIWQQFFLMYLQRAPPSGSVGFRLFENTTYHPLLKQVKKRLNDTAEFYLQRHSNLAKNLQEQPLVDVTKETGRVLARMNEVCQLFSKLQKYFRTLYLWLEQPRLHDPNVSLLALPEPYNPELLKILLCGNQNHWDDLVHLEVVEENLDRLAERKSAFKAKKSLPPPKIVEKTVEQRILKRLKGYGEVLEPPPIPIIKLVIAEITKDVLLRGERLLNDVRLELRTMMGHARAFNAQSIHLKNLNSKHIELLQKLYSNEDRSIQLYMACSLGPKCKQHARLEFKFHEAHKNKIVDKELEENRIEWSTVLSDLRSPASSAVINACTFVESCITQLVNCLRLHEDIAPQLRVTGGKLFADLVQFMDKECLEHTPTRQFLTQCLEVVGQAVICPDPNQAMPLLELILRNPHLVSYLSPYFAPAVCQPARYADMYNRLCYSLGPALYETQFVLLSKFDIGSYMRATPTSALDRQNLIGTLEVALQSIGRKTERDNALNRIAAVYVNQMRDLLAVNEFEHFFQILNVLLNGVRQNNIPLETFDAFFDTLGYASIQAGDLPKHCGPPGAERVMESCRIISEFFKNFRNEDPSALRNGLYCLREHYIEPMANVNALVSSLYILQKAQDLVQTMPSASDTDEALQAIFELYEPWLGTLQQGQQLLLPWLPGENEKAAVMLRSYRRVLVLAQNVLTRVQRTTLNTVWQRYFTSYVWNNTAVYISTLYYQELLQLPWDAFVPTIQDLRLMTKLLEPKYVDHLPFLNELFLRIDWPYLLVDVAPRSGHDAKTEIYSRFSELLLKTGWHQAIIESKRTQEVCRALADVDWSCISVALVKDFLNLFALSCDPLCVLLPDENSQDDALLNFMQHLCCMKTINASYSTLEKQAAYFNTTARLVQKCADTPGTRDLVKNHQCVSQIVPKHFACVADLIDSSQLDYNQQSIVLVREVLSVLNVVESIEWAQVLTDGVVEWVEGNPGSELILPCLSVGMTLNNRQSVPRIVEACIAAYSKSEVEMFSSDGGWCTILNSIQFPSTNVDELLQSCVENSSFLTLYAYVLQKLPQCGTLENELHLLAKIVEWVVGTVPTNDESEPKILLLWEKLLVLCLRQLECDGDVRIIYRHLQLFLESLMQSSEDKISGGILGAIGFGRRSPFSLTFRFNCRVMAAIIAQHLTDDGLVLLTKNHSSREHKQHRAAQEAVYKVKAMQGNKLYAELQNEVNTAIKMVNSMTLEESQDVVKQLVNFFYPTVAYLKVLFFGVL</sequence>
<evidence type="ECO:0000313" key="7">
    <source>
        <dbReference type="RefSeq" id="XP_028967053.1"/>
    </source>
</evidence>
<feature type="domain" description="Epg5-like TPR" evidence="5">
    <location>
        <begin position="1272"/>
        <end position="1471"/>
    </location>
</feature>
<feature type="compositionally biased region" description="Basic and acidic residues" evidence="3">
    <location>
        <begin position="18"/>
        <end position="28"/>
    </location>
</feature>
<dbReference type="GO" id="GO:0097352">
    <property type="term" value="P:autophagosome maturation"/>
    <property type="evidence" value="ECO:0007669"/>
    <property type="project" value="TreeGrafter"/>
</dbReference>
<dbReference type="PANTHER" id="PTHR31139">
    <property type="entry name" value="ECTOPIC P GRANULES PROTEIN 5 HOMOLOG"/>
    <property type="match status" value="1"/>
</dbReference>
<evidence type="ECO:0000259" key="5">
    <source>
        <dbReference type="Pfam" id="PF26573"/>
    </source>
</evidence>
<dbReference type="PANTHER" id="PTHR31139:SF4">
    <property type="entry name" value="ECTOPIC P GRANULES PROTEIN 5 HOMOLOG"/>
    <property type="match status" value="1"/>
</dbReference>
<feature type="compositionally biased region" description="Basic and acidic residues" evidence="3">
    <location>
        <begin position="76"/>
        <end position="93"/>
    </location>
</feature>
<accession>A0AAJ7WIC3</accession>
<feature type="compositionally biased region" description="Acidic residues" evidence="3">
    <location>
        <begin position="117"/>
        <end position="130"/>
    </location>
</feature>
<dbReference type="RefSeq" id="XP_028967053.1">
    <property type="nucleotide sequence ID" value="XM_029111220.1"/>
</dbReference>
<evidence type="ECO:0000259" key="4">
    <source>
        <dbReference type="Pfam" id="PF26103"/>
    </source>
</evidence>
<comment type="similarity">
    <text evidence="1">Belongs to the EPG5 family.</text>
</comment>
<feature type="domain" description="Epg5-like central TPR repeats" evidence="4">
    <location>
        <begin position="1723"/>
        <end position="2095"/>
    </location>
</feature>
<keyword evidence="6" id="KW-1185">Reference proteome</keyword>
<evidence type="ECO:0000313" key="6">
    <source>
        <dbReference type="Proteomes" id="UP000694867"/>
    </source>
</evidence>
<dbReference type="Pfam" id="PF26106">
    <property type="entry name" value="TPR_Epg5_C"/>
    <property type="match status" value="1"/>
</dbReference>
<evidence type="ECO:0000256" key="3">
    <source>
        <dbReference type="SAM" id="MobiDB-lite"/>
    </source>
</evidence>
<evidence type="ECO:0000256" key="1">
    <source>
        <dbReference type="ARBA" id="ARBA00010948"/>
    </source>
</evidence>
<feature type="region of interest" description="Disordered" evidence="3">
    <location>
        <begin position="114"/>
        <end position="140"/>
    </location>
</feature>
<reference evidence="7" key="1">
    <citation type="submission" date="2025-08" db="UniProtKB">
        <authorList>
            <consortium name="RefSeq"/>
        </authorList>
    </citation>
    <scope>IDENTIFICATION</scope>
</reference>
<dbReference type="GO" id="GO:0005737">
    <property type="term" value="C:cytoplasm"/>
    <property type="evidence" value="ECO:0007669"/>
    <property type="project" value="TreeGrafter"/>
</dbReference>
<organism evidence="6 7">
    <name type="scientific">Galendromus occidentalis</name>
    <name type="common">western predatory mite</name>
    <dbReference type="NCBI Taxonomy" id="34638"/>
    <lineage>
        <taxon>Eukaryota</taxon>
        <taxon>Metazoa</taxon>
        <taxon>Ecdysozoa</taxon>
        <taxon>Arthropoda</taxon>
        <taxon>Chelicerata</taxon>
        <taxon>Arachnida</taxon>
        <taxon>Acari</taxon>
        <taxon>Parasitiformes</taxon>
        <taxon>Mesostigmata</taxon>
        <taxon>Gamasina</taxon>
        <taxon>Phytoseioidea</taxon>
        <taxon>Phytoseiidae</taxon>
        <taxon>Typhlodrominae</taxon>
        <taxon>Galendromus</taxon>
    </lineage>
</organism>
<dbReference type="KEGG" id="goe:100901066"/>
<feature type="compositionally biased region" description="Basic and acidic residues" evidence="3">
    <location>
        <begin position="50"/>
        <end position="66"/>
    </location>
</feature>
<dbReference type="Proteomes" id="UP000694867">
    <property type="component" value="Unplaced"/>
</dbReference>
<dbReference type="InterPro" id="IPR058750">
    <property type="entry name" value="TPR_Epg5"/>
</dbReference>
<keyword evidence="2" id="KW-0072">Autophagy</keyword>